<dbReference type="GO" id="GO:0016740">
    <property type="term" value="F:transferase activity"/>
    <property type="evidence" value="ECO:0007669"/>
    <property type="project" value="UniProtKB-KW"/>
</dbReference>
<dbReference type="Pfam" id="PF02686">
    <property type="entry name" value="GatC"/>
    <property type="match status" value="1"/>
</dbReference>
<proteinExistence type="predicted"/>
<protein>
    <submittedName>
        <fullName evidence="1">Aspartyl/glutamyl-tRNA(Asn/Gln) amidotransferase subunit C</fullName>
    </submittedName>
</protein>
<evidence type="ECO:0000313" key="2">
    <source>
        <dbReference type="Proteomes" id="UP000034951"/>
    </source>
</evidence>
<comment type="caution">
    <text evidence="1">The sequence shown here is derived from an EMBL/GenBank/DDBJ whole genome shotgun (WGS) entry which is preliminary data.</text>
</comment>
<dbReference type="InterPro" id="IPR003837">
    <property type="entry name" value="GatC"/>
</dbReference>
<dbReference type="Proteomes" id="UP000034951">
    <property type="component" value="Unassembled WGS sequence"/>
</dbReference>
<reference evidence="1 2" key="1">
    <citation type="journal article" date="2015" name="Nature">
        <title>rRNA introns, odd ribosomes, and small enigmatic genomes across a large radiation of phyla.</title>
        <authorList>
            <person name="Brown C.T."/>
            <person name="Hug L.A."/>
            <person name="Thomas B.C."/>
            <person name="Sharon I."/>
            <person name="Castelle C.J."/>
            <person name="Singh A."/>
            <person name="Wilkins M.J."/>
            <person name="Williams K.H."/>
            <person name="Banfield J.F."/>
        </authorList>
    </citation>
    <scope>NUCLEOTIDE SEQUENCE [LARGE SCALE GENOMIC DNA]</scope>
</reference>
<dbReference type="InterPro" id="IPR036113">
    <property type="entry name" value="Asp/Glu-ADT_sf_sub_c"/>
</dbReference>
<keyword evidence="1" id="KW-0808">Transferase</keyword>
<organism evidence="1 2">
    <name type="scientific">Candidatus Azambacteria bacterium GW2011_GWA1_42_19</name>
    <dbReference type="NCBI Taxonomy" id="1618609"/>
    <lineage>
        <taxon>Bacteria</taxon>
        <taxon>Candidatus Azamiibacteriota</taxon>
    </lineage>
</organism>
<evidence type="ECO:0000313" key="1">
    <source>
        <dbReference type="EMBL" id="KKS45343.1"/>
    </source>
</evidence>
<gene>
    <name evidence="1" type="ORF">UV10_C0027G0003</name>
</gene>
<dbReference type="GO" id="GO:0006450">
    <property type="term" value="P:regulation of translational fidelity"/>
    <property type="evidence" value="ECO:0007669"/>
    <property type="project" value="InterPro"/>
</dbReference>
<accession>A0A0G1C6S9</accession>
<dbReference type="NCBIfam" id="TIGR00135">
    <property type="entry name" value="gatC"/>
    <property type="match status" value="1"/>
</dbReference>
<dbReference type="Gene3D" id="1.10.20.60">
    <property type="entry name" value="Glu-tRNAGln amidotransferase C subunit, N-terminal domain"/>
    <property type="match status" value="1"/>
</dbReference>
<dbReference type="SUPFAM" id="SSF141000">
    <property type="entry name" value="Glu-tRNAGln amidotransferase C subunit"/>
    <property type="match status" value="1"/>
</dbReference>
<dbReference type="AlphaFoldDB" id="A0A0G1C6S9"/>
<dbReference type="EMBL" id="LCDE01000027">
    <property type="protein sequence ID" value="KKS45343.1"/>
    <property type="molecule type" value="Genomic_DNA"/>
</dbReference>
<name>A0A0G1C6S9_9BACT</name>
<sequence>MDVKHVAKLANLPLKPGEEDKFAKQFADTLKTVDVINELDTSKVEPTSQVTGLTNVTREDKIDKNRIIKVGDYFKVPSIFNAQ</sequence>